<dbReference type="RefSeq" id="WP_094923764.1">
    <property type="nucleotide sequence ID" value="NZ_NPIA01000003.1"/>
</dbReference>
<dbReference type="InterPro" id="IPR025414">
    <property type="entry name" value="YpzI-like"/>
</dbReference>
<feature type="region of interest" description="Disordered" evidence="1">
    <location>
        <begin position="1"/>
        <end position="44"/>
    </location>
</feature>
<dbReference type="Pfam" id="PF14140">
    <property type="entry name" value="YpzI"/>
    <property type="match status" value="1"/>
</dbReference>
<reference evidence="3" key="1">
    <citation type="submission" date="2017-08" db="EMBL/GenBank/DDBJ databases">
        <authorList>
            <person name="Huang Z."/>
        </authorList>
    </citation>
    <scope>NUCLEOTIDE SEQUENCE [LARGE SCALE GENOMIC DNA]</scope>
    <source>
        <strain evidence="3">SA5d-4</strain>
    </source>
</reference>
<reference evidence="2 3" key="2">
    <citation type="submission" date="2017-09" db="EMBL/GenBank/DDBJ databases">
        <title>Bacillus patelloidae sp. nov., isolated from the intestinal tract of a marine limpet.</title>
        <authorList>
            <person name="Liu R."/>
            <person name="Dong C."/>
            <person name="Shao Z."/>
        </authorList>
    </citation>
    <scope>NUCLEOTIDE SEQUENCE [LARGE SCALE GENOMIC DNA]</scope>
    <source>
        <strain evidence="2 3">SA5d-4</strain>
    </source>
</reference>
<evidence type="ECO:0000313" key="2">
    <source>
        <dbReference type="EMBL" id="OZM57259.1"/>
    </source>
</evidence>
<dbReference type="EMBL" id="NPIA01000003">
    <property type="protein sequence ID" value="OZM57259.1"/>
    <property type="molecule type" value="Genomic_DNA"/>
</dbReference>
<accession>A0A263BU62</accession>
<sequence>MGRDRQEKRLKKSRTVESDRDQSLKYAGATRLESPEEARERNKK</sequence>
<feature type="compositionally biased region" description="Basic and acidic residues" evidence="1">
    <location>
        <begin position="14"/>
        <end position="23"/>
    </location>
</feature>
<keyword evidence="3" id="KW-1185">Reference proteome</keyword>
<organism evidence="2 3">
    <name type="scientific">Lottiidibacillus patelloidae</name>
    <dbReference type="NCBI Taxonomy" id="2670334"/>
    <lineage>
        <taxon>Bacteria</taxon>
        <taxon>Bacillati</taxon>
        <taxon>Bacillota</taxon>
        <taxon>Bacilli</taxon>
        <taxon>Bacillales</taxon>
        <taxon>Bacillaceae</taxon>
        <taxon>Lottiidibacillus</taxon>
    </lineage>
</organism>
<comment type="caution">
    <text evidence="2">The sequence shown here is derived from an EMBL/GenBank/DDBJ whole genome shotgun (WGS) entry which is preliminary data.</text>
</comment>
<dbReference type="Proteomes" id="UP000217083">
    <property type="component" value="Unassembled WGS sequence"/>
</dbReference>
<evidence type="ECO:0000313" key="3">
    <source>
        <dbReference type="Proteomes" id="UP000217083"/>
    </source>
</evidence>
<gene>
    <name evidence="2" type="ORF">CIB95_07285</name>
</gene>
<proteinExistence type="predicted"/>
<protein>
    <submittedName>
        <fullName evidence="2">YpzI family protein</fullName>
    </submittedName>
</protein>
<feature type="compositionally biased region" description="Basic and acidic residues" evidence="1">
    <location>
        <begin position="33"/>
        <end position="44"/>
    </location>
</feature>
<name>A0A263BU62_9BACI</name>
<dbReference type="AlphaFoldDB" id="A0A263BU62"/>
<evidence type="ECO:0000256" key="1">
    <source>
        <dbReference type="SAM" id="MobiDB-lite"/>
    </source>
</evidence>